<protein>
    <submittedName>
        <fullName evidence="3">Catechol 2,3-dioxygenase-like lactoylglutathione lyase family enzyme</fullName>
    </submittedName>
</protein>
<proteinExistence type="predicted"/>
<dbReference type="Proteomes" id="UP000541583">
    <property type="component" value="Unassembled WGS sequence"/>
</dbReference>
<keyword evidence="3" id="KW-0223">Dioxygenase</keyword>
<evidence type="ECO:0000313" key="5">
    <source>
        <dbReference type="Proteomes" id="UP000548326"/>
    </source>
</evidence>
<dbReference type="AlphaFoldDB" id="A0A1N6USJ3"/>
<comment type="caution">
    <text evidence="3">The sequence shown here is derived from an EMBL/GenBank/DDBJ whole genome shotgun (WGS) entry which is preliminary data.</text>
</comment>
<gene>
    <name evidence="3" type="ORF">HDF22_004672</name>
    <name evidence="2" type="ORF">HDF23_001682</name>
</gene>
<dbReference type="GO" id="GO:0051213">
    <property type="term" value="F:dioxygenase activity"/>
    <property type="evidence" value="ECO:0007669"/>
    <property type="project" value="UniProtKB-KW"/>
</dbReference>
<dbReference type="InterPro" id="IPR037523">
    <property type="entry name" value="VOC_core"/>
</dbReference>
<dbReference type="PROSITE" id="PS51819">
    <property type="entry name" value="VOC"/>
    <property type="match status" value="1"/>
</dbReference>
<name>A0A1N6USJ3_9SPHI</name>
<dbReference type="PANTHER" id="PTHR36113:SF3">
    <property type="entry name" value="SLL5075 PROTEIN"/>
    <property type="match status" value="1"/>
</dbReference>
<dbReference type="InterPro" id="IPR029068">
    <property type="entry name" value="Glyas_Bleomycin-R_OHBP_Dase"/>
</dbReference>
<dbReference type="RefSeq" id="WP_076372225.1">
    <property type="nucleotide sequence ID" value="NZ_FTMG01000003.1"/>
</dbReference>
<dbReference type="STRING" id="354630.SAMN05421821_103172"/>
<keyword evidence="4" id="KW-1185">Reference proteome</keyword>
<accession>A0A1N6USJ3</accession>
<dbReference type="PANTHER" id="PTHR36113">
    <property type="entry name" value="LYASE, PUTATIVE-RELATED-RELATED"/>
    <property type="match status" value="1"/>
</dbReference>
<dbReference type="SUPFAM" id="SSF54593">
    <property type="entry name" value="Glyoxalase/Bleomycin resistance protein/Dihydroxybiphenyl dioxygenase"/>
    <property type="match status" value="1"/>
</dbReference>
<dbReference type="OrthoDB" id="1270449at2"/>
<dbReference type="Proteomes" id="UP000548326">
    <property type="component" value="Unassembled WGS sequence"/>
</dbReference>
<dbReference type="Pfam" id="PF00903">
    <property type="entry name" value="Glyoxalase"/>
    <property type="match status" value="1"/>
</dbReference>
<dbReference type="InterPro" id="IPR051332">
    <property type="entry name" value="Fosfomycin_Res_Enzymes"/>
</dbReference>
<evidence type="ECO:0000313" key="2">
    <source>
        <dbReference type="EMBL" id="MBB6108939.1"/>
    </source>
</evidence>
<organism evidence="3 5">
    <name type="scientific">Mucilaginibacter lappiensis</name>
    <dbReference type="NCBI Taxonomy" id="354630"/>
    <lineage>
        <taxon>Bacteria</taxon>
        <taxon>Pseudomonadati</taxon>
        <taxon>Bacteroidota</taxon>
        <taxon>Sphingobacteriia</taxon>
        <taxon>Sphingobacteriales</taxon>
        <taxon>Sphingobacteriaceae</taxon>
        <taxon>Mucilaginibacter</taxon>
    </lineage>
</organism>
<dbReference type="EMBL" id="JACHCA010000015">
    <property type="protein sequence ID" value="MBB6130532.1"/>
    <property type="molecule type" value="Genomic_DNA"/>
</dbReference>
<dbReference type="CDD" id="cd06587">
    <property type="entry name" value="VOC"/>
    <property type="match status" value="1"/>
</dbReference>
<dbReference type="InterPro" id="IPR004360">
    <property type="entry name" value="Glyas_Fos-R_dOase_dom"/>
</dbReference>
<keyword evidence="3" id="KW-0456">Lyase</keyword>
<dbReference type="Gene3D" id="3.10.180.10">
    <property type="entry name" value="2,3-Dihydroxybiphenyl 1,2-Dioxygenase, domain 1"/>
    <property type="match status" value="1"/>
</dbReference>
<dbReference type="GO" id="GO:0016829">
    <property type="term" value="F:lyase activity"/>
    <property type="evidence" value="ECO:0007669"/>
    <property type="project" value="UniProtKB-KW"/>
</dbReference>
<dbReference type="EMBL" id="JACHCB010000003">
    <property type="protein sequence ID" value="MBB6108939.1"/>
    <property type="molecule type" value="Genomic_DNA"/>
</dbReference>
<sequence>MKLNHINLPVTDVAASIIFFEQYFNFKCVEIKGDNLLAVLQGSDSFTLVLMANSFNRKGNSAYPDAFHIGFFVENRDKVMDMYNRLLAGGYAMEHPPGSLRGSYGFYFNAPGNLLTEITCHV</sequence>
<evidence type="ECO:0000313" key="4">
    <source>
        <dbReference type="Proteomes" id="UP000541583"/>
    </source>
</evidence>
<feature type="domain" description="VOC" evidence="1">
    <location>
        <begin position="2"/>
        <end position="121"/>
    </location>
</feature>
<reference evidence="4 5" key="1">
    <citation type="submission" date="2020-08" db="EMBL/GenBank/DDBJ databases">
        <title>Genomic Encyclopedia of Type Strains, Phase IV (KMG-V): Genome sequencing to study the core and pangenomes of soil and plant-associated prokaryotes.</title>
        <authorList>
            <person name="Whitman W."/>
        </authorList>
    </citation>
    <scope>NUCLEOTIDE SEQUENCE [LARGE SCALE GENOMIC DNA]</scope>
    <source>
        <strain evidence="2 4">ANJLi2</strain>
        <strain evidence="3 5">MP601</strain>
    </source>
</reference>
<evidence type="ECO:0000313" key="3">
    <source>
        <dbReference type="EMBL" id="MBB6130532.1"/>
    </source>
</evidence>
<keyword evidence="3" id="KW-0560">Oxidoreductase</keyword>
<evidence type="ECO:0000259" key="1">
    <source>
        <dbReference type="PROSITE" id="PS51819"/>
    </source>
</evidence>